<evidence type="ECO:0000256" key="2">
    <source>
        <dbReference type="ARBA" id="ARBA00022705"/>
    </source>
</evidence>
<accession>A0A2J8A4C4</accession>
<gene>
    <name evidence="3" type="ORF">TSOC_006239</name>
</gene>
<comment type="caution">
    <text evidence="3">The sequence shown here is derived from an EMBL/GenBank/DDBJ whole genome shotgun (WGS) entry which is preliminary data.</text>
</comment>
<organism evidence="3 4">
    <name type="scientific">Tetrabaena socialis</name>
    <dbReference type="NCBI Taxonomy" id="47790"/>
    <lineage>
        <taxon>Eukaryota</taxon>
        <taxon>Viridiplantae</taxon>
        <taxon>Chlorophyta</taxon>
        <taxon>core chlorophytes</taxon>
        <taxon>Chlorophyceae</taxon>
        <taxon>CS clade</taxon>
        <taxon>Chlamydomonadales</taxon>
        <taxon>Tetrabaenaceae</taxon>
        <taxon>Tetrabaena</taxon>
    </lineage>
</organism>
<evidence type="ECO:0000313" key="4">
    <source>
        <dbReference type="Proteomes" id="UP000236333"/>
    </source>
</evidence>
<protein>
    <submittedName>
        <fullName evidence="3">Putative sister chromatid cohesion protein DCC1</fullName>
    </submittedName>
</protein>
<dbReference type="InterPro" id="IPR019128">
    <property type="entry name" value="Dcc1"/>
</dbReference>
<dbReference type="PANTHER" id="PTHR13395">
    <property type="entry name" value="SISTER CHROMATID COHESION PROTEIN DCC1-RELATED"/>
    <property type="match status" value="1"/>
</dbReference>
<proteinExistence type="inferred from homology"/>
<keyword evidence="2" id="KW-0235">DNA replication</keyword>
<dbReference type="GO" id="GO:0006260">
    <property type="term" value="P:DNA replication"/>
    <property type="evidence" value="ECO:0007669"/>
    <property type="project" value="UniProtKB-KW"/>
</dbReference>
<dbReference type="PANTHER" id="PTHR13395:SF6">
    <property type="entry name" value="SISTER CHROMATID COHESION PROTEIN DCC1"/>
    <property type="match status" value="1"/>
</dbReference>
<dbReference type="GO" id="GO:0031390">
    <property type="term" value="C:Ctf18 RFC-like complex"/>
    <property type="evidence" value="ECO:0007669"/>
    <property type="project" value="InterPro"/>
</dbReference>
<comment type="similarity">
    <text evidence="1">Belongs to the DCC1 family.</text>
</comment>
<keyword evidence="4" id="KW-1185">Reference proteome</keyword>
<name>A0A2J8A4C4_9CHLO</name>
<dbReference type="Pfam" id="PF09724">
    <property type="entry name" value="Dcc1"/>
    <property type="match status" value="1"/>
</dbReference>
<dbReference type="Proteomes" id="UP000236333">
    <property type="component" value="Unassembled WGS sequence"/>
</dbReference>
<sequence>MANLGLMPGNPRNFAFGPSVRCDLRLLEVDEALLTEILEAGVVIKGKEDDEAVLCTANKTYGMKLVETTNLQLLVQPTEASPCELRAALQEAGALEIGGRWRSVEPTYLAGLLELLLLTAQQEGMSLSELREDVLVRGLRADGYHPAIVRHCLHVYGRAAGAAAGAGAEEAAAGGAGPSSSRTWALDEARTCVHFAHKALGGRSLLLRDFTPAWGRAVPYGMTPSLAMLRCEALIDGGWVPGQSVEALLMRHARVSQPTPDGPLMYSAR</sequence>
<dbReference type="GO" id="GO:0034088">
    <property type="term" value="P:maintenance of mitotic sister chromatid cohesion"/>
    <property type="evidence" value="ECO:0007669"/>
    <property type="project" value="TreeGrafter"/>
</dbReference>
<dbReference type="GO" id="GO:0000785">
    <property type="term" value="C:chromatin"/>
    <property type="evidence" value="ECO:0007669"/>
    <property type="project" value="TreeGrafter"/>
</dbReference>
<dbReference type="GO" id="GO:0000775">
    <property type="term" value="C:chromosome, centromeric region"/>
    <property type="evidence" value="ECO:0007669"/>
    <property type="project" value="TreeGrafter"/>
</dbReference>
<dbReference type="AlphaFoldDB" id="A0A2J8A4C4"/>
<reference evidence="3 4" key="1">
    <citation type="journal article" date="2017" name="Mol. Biol. Evol.">
        <title>The 4-celled Tetrabaena socialis nuclear genome reveals the essential components for genetic control of cell number at the origin of multicellularity in the volvocine lineage.</title>
        <authorList>
            <person name="Featherston J."/>
            <person name="Arakaki Y."/>
            <person name="Hanschen E.R."/>
            <person name="Ferris P.J."/>
            <person name="Michod R.E."/>
            <person name="Olson B.J.S.C."/>
            <person name="Nozaki H."/>
            <person name="Durand P.M."/>
        </authorList>
    </citation>
    <scope>NUCLEOTIDE SEQUENCE [LARGE SCALE GENOMIC DNA]</scope>
    <source>
        <strain evidence="3 4">NIES-571</strain>
    </source>
</reference>
<evidence type="ECO:0000256" key="1">
    <source>
        <dbReference type="ARBA" id="ARBA00007017"/>
    </source>
</evidence>
<evidence type="ECO:0000313" key="3">
    <source>
        <dbReference type="EMBL" id="PNH07364.1"/>
    </source>
</evidence>
<dbReference type="EMBL" id="PGGS01000184">
    <property type="protein sequence ID" value="PNH07364.1"/>
    <property type="molecule type" value="Genomic_DNA"/>
</dbReference>
<dbReference type="OrthoDB" id="5199543at2759"/>